<gene>
    <name evidence="16" type="ORF">FFWV33_16355</name>
</gene>
<evidence type="ECO:0000256" key="11">
    <source>
        <dbReference type="ARBA" id="ARBA00023136"/>
    </source>
</evidence>
<dbReference type="PANTHER" id="PTHR22683:SF41">
    <property type="entry name" value="DNA TRANSLOCASE FTSK"/>
    <property type="match status" value="1"/>
</dbReference>
<dbReference type="InterPro" id="IPR018541">
    <property type="entry name" value="Ftsk_gamma"/>
</dbReference>
<evidence type="ECO:0000256" key="3">
    <source>
        <dbReference type="ARBA" id="ARBA00022475"/>
    </source>
</evidence>
<dbReference type="PANTHER" id="PTHR22683">
    <property type="entry name" value="SPORULATION PROTEIN RELATED"/>
    <property type="match status" value="1"/>
</dbReference>
<dbReference type="SUPFAM" id="SSF52540">
    <property type="entry name" value="P-loop containing nucleoside triphosphate hydrolases"/>
    <property type="match status" value="1"/>
</dbReference>
<evidence type="ECO:0000313" key="16">
    <source>
        <dbReference type="EMBL" id="AWG22987.1"/>
    </source>
</evidence>
<feature type="transmembrane region" description="Helical" evidence="14">
    <location>
        <begin position="86"/>
        <end position="111"/>
    </location>
</feature>
<accession>A0A2S1LGX6</accession>
<dbReference type="Proteomes" id="UP000244527">
    <property type="component" value="Chromosome"/>
</dbReference>
<organism evidence="16 17">
    <name type="scientific">Flavobacterium faecale</name>
    <dbReference type="NCBI Taxonomy" id="1355330"/>
    <lineage>
        <taxon>Bacteria</taxon>
        <taxon>Pseudomonadati</taxon>
        <taxon>Bacteroidota</taxon>
        <taxon>Flavobacteriia</taxon>
        <taxon>Flavobacteriales</taxon>
        <taxon>Flavobacteriaceae</taxon>
        <taxon>Flavobacterium</taxon>
    </lineage>
</organism>
<dbReference type="OrthoDB" id="9807790at2"/>
<keyword evidence="8 13" id="KW-0067">ATP-binding</keyword>
<keyword evidence="17" id="KW-1185">Reference proteome</keyword>
<dbReference type="GO" id="GO:0051301">
    <property type="term" value="P:cell division"/>
    <property type="evidence" value="ECO:0007669"/>
    <property type="project" value="UniProtKB-KW"/>
</dbReference>
<sequence>MAKSRKETLDKKNASDPKETTQWKLTRQHKFVLGCLFLLFSIALLLAFISFYIYGQEDQSAVNELADRSENVQNWLGKFGAFLSNLIVYNGFGLASFIFVRLFMLTGAYLVLGIKVSKLKNTWFWDLFALIVLSVLFSFAATSLPELGGVVGYELNLFLQDYIGKTGTLLTLIFGLIVYLIFKLKISPEKIQTFFEKTKSDLKNNLAEAEAAKNSEAYNLEEFAVPDEDLKEEEMVLTTKPSQFEIKKETLKPTIQHSSEIKLEKDTPPPYEKKAVVEPVAAAADSFVIESAPEEDLIVENLASKLVSDFGQFDPTLDLSNYKFPTIDLLKEYSTGGITINQEELEENKNRIVDTLRNYKIEIAQIKATVGPSVTLYEIVPEAGIRISKIKSLEDDIALSLSALGIRIIAPIPGKGTIGIEVPNKTPTMVSMKSVIGSAKFQEAEMELPIALGKTISNETFVVDLAKMPHLLMAGATGQGKSVGLNAVLTSLLYKKHPAEVKFVLVDPKKVELTLFNKIERHYLAMLPDSEDAIITDNTKVVNTLNSLCVEMDNRYSLLKDAMVRNIKEYNDKFKARKLNPENGHRFLPYIILVVDEFADLIMTAGKEVEIPIARLAQLARAIGIHLIIATQRPSVNVITGLIKANFPARIAFRVTSKIDSRTILDAQGADQLIGRGDLLYTNGNDVVRVQCAFIDTPEVEKITDFIGSQKAYATAYLLPEFVGEETGINLDMDISERDTLFRDAAEVIVTAQQGSASLLQRKLKLGYNRAGRLIDQLEAAGIVGPFEGSKARAVHIQDLTSLEHFLNNEKNS</sequence>
<feature type="transmembrane region" description="Helical" evidence="14">
    <location>
        <begin position="31"/>
        <end position="54"/>
    </location>
</feature>
<evidence type="ECO:0000259" key="15">
    <source>
        <dbReference type="PROSITE" id="PS50901"/>
    </source>
</evidence>
<dbReference type="InterPro" id="IPR002543">
    <property type="entry name" value="FtsK_dom"/>
</dbReference>
<dbReference type="InterPro" id="IPR036388">
    <property type="entry name" value="WH-like_DNA-bd_sf"/>
</dbReference>
<evidence type="ECO:0000313" key="17">
    <source>
        <dbReference type="Proteomes" id="UP000244527"/>
    </source>
</evidence>
<keyword evidence="5 14" id="KW-0812">Transmembrane</keyword>
<evidence type="ECO:0000256" key="14">
    <source>
        <dbReference type="SAM" id="Phobius"/>
    </source>
</evidence>
<evidence type="ECO:0000256" key="1">
    <source>
        <dbReference type="ARBA" id="ARBA00004651"/>
    </source>
</evidence>
<comment type="similarity">
    <text evidence="2">Belongs to the FtsK/SpoIIIE/SftA family.</text>
</comment>
<evidence type="ECO:0000256" key="12">
    <source>
        <dbReference type="ARBA" id="ARBA00023306"/>
    </source>
</evidence>
<evidence type="ECO:0000256" key="4">
    <source>
        <dbReference type="ARBA" id="ARBA00022618"/>
    </source>
</evidence>
<dbReference type="Pfam" id="PF01580">
    <property type="entry name" value="FtsK_SpoIIIE"/>
    <property type="match status" value="1"/>
</dbReference>
<keyword evidence="6 13" id="KW-0547">Nucleotide-binding</keyword>
<dbReference type="InterPro" id="IPR050206">
    <property type="entry name" value="FtsK/SpoIIIE/SftA"/>
</dbReference>
<feature type="transmembrane region" description="Helical" evidence="14">
    <location>
        <begin position="162"/>
        <end position="182"/>
    </location>
</feature>
<keyword evidence="11 14" id="KW-0472">Membrane</keyword>
<keyword evidence="9 14" id="KW-1133">Transmembrane helix</keyword>
<dbReference type="AlphaFoldDB" id="A0A2S1LGX6"/>
<dbReference type="GO" id="GO:0007059">
    <property type="term" value="P:chromosome segregation"/>
    <property type="evidence" value="ECO:0007669"/>
    <property type="project" value="UniProtKB-KW"/>
</dbReference>
<evidence type="ECO:0000256" key="8">
    <source>
        <dbReference type="ARBA" id="ARBA00022840"/>
    </source>
</evidence>
<dbReference type="Pfam" id="PF13491">
    <property type="entry name" value="FtsK_4TM"/>
    <property type="match status" value="1"/>
</dbReference>
<evidence type="ECO:0000256" key="10">
    <source>
        <dbReference type="ARBA" id="ARBA00023125"/>
    </source>
</evidence>
<evidence type="ECO:0000256" key="6">
    <source>
        <dbReference type="ARBA" id="ARBA00022741"/>
    </source>
</evidence>
<dbReference type="RefSeq" id="WP_108741891.1">
    <property type="nucleotide sequence ID" value="NZ_CP020918.1"/>
</dbReference>
<feature type="domain" description="FtsK" evidence="15">
    <location>
        <begin position="458"/>
        <end position="662"/>
    </location>
</feature>
<dbReference type="SUPFAM" id="SSF46785">
    <property type="entry name" value="Winged helix' DNA-binding domain"/>
    <property type="match status" value="1"/>
</dbReference>
<keyword evidence="12" id="KW-0131">Cell cycle</keyword>
<dbReference type="InterPro" id="IPR036390">
    <property type="entry name" value="WH_DNA-bd_sf"/>
</dbReference>
<dbReference type="GO" id="GO:0003677">
    <property type="term" value="F:DNA binding"/>
    <property type="evidence" value="ECO:0007669"/>
    <property type="project" value="UniProtKB-KW"/>
</dbReference>
<dbReference type="Pfam" id="PF17854">
    <property type="entry name" value="FtsK_alpha"/>
    <property type="match status" value="1"/>
</dbReference>
<protein>
    <submittedName>
        <fullName evidence="16">Cell division protein FtsK</fullName>
    </submittedName>
</protein>
<evidence type="ECO:0000256" key="9">
    <source>
        <dbReference type="ARBA" id="ARBA00022989"/>
    </source>
</evidence>
<feature type="transmembrane region" description="Helical" evidence="14">
    <location>
        <begin position="123"/>
        <end position="142"/>
    </location>
</feature>
<comment type="subcellular location">
    <subcellularLocation>
        <location evidence="1">Cell membrane</location>
        <topology evidence="1">Multi-pass membrane protein</topology>
    </subcellularLocation>
</comment>
<keyword evidence="10" id="KW-0238">DNA-binding</keyword>
<name>A0A2S1LGX6_9FLAO</name>
<evidence type="ECO:0000256" key="7">
    <source>
        <dbReference type="ARBA" id="ARBA00022829"/>
    </source>
</evidence>
<dbReference type="Gene3D" id="1.10.10.10">
    <property type="entry name" value="Winged helix-like DNA-binding domain superfamily/Winged helix DNA-binding domain"/>
    <property type="match status" value="1"/>
</dbReference>
<keyword evidence="7" id="KW-0159">Chromosome partition</keyword>
<evidence type="ECO:0000256" key="5">
    <source>
        <dbReference type="ARBA" id="ARBA00022692"/>
    </source>
</evidence>
<proteinExistence type="inferred from homology"/>
<dbReference type="Pfam" id="PF09397">
    <property type="entry name" value="FtsK_gamma"/>
    <property type="match status" value="1"/>
</dbReference>
<keyword evidence="3" id="KW-1003">Cell membrane</keyword>
<dbReference type="KEGG" id="ffa:FFWV33_16355"/>
<dbReference type="SMART" id="SM00843">
    <property type="entry name" value="Ftsk_gamma"/>
    <property type="match status" value="1"/>
</dbReference>
<dbReference type="Gene3D" id="3.40.50.300">
    <property type="entry name" value="P-loop containing nucleotide triphosphate hydrolases"/>
    <property type="match status" value="1"/>
</dbReference>
<dbReference type="GO" id="GO:0005886">
    <property type="term" value="C:plasma membrane"/>
    <property type="evidence" value="ECO:0007669"/>
    <property type="project" value="UniProtKB-SubCell"/>
</dbReference>
<reference evidence="16 17" key="1">
    <citation type="submission" date="2017-04" db="EMBL/GenBank/DDBJ databases">
        <title>Compelte genome sequence of WV33.</title>
        <authorList>
            <person name="Lee P.C."/>
        </authorList>
    </citation>
    <scope>NUCLEOTIDE SEQUENCE [LARGE SCALE GENOMIC DNA]</scope>
    <source>
        <strain evidence="16 17">WV33</strain>
    </source>
</reference>
<dbReference type="InterPro" id="IPR041027">
    <property type="entry name" value="FtsK_alpha"/>
</dbReference>
<keyword evidence="4 16" id="KW-0132">Cell division</keyword>
<dbReference type="EMBL" id="CP020918">
    <property type="protein sequence ID" value="AWG22987.1"/>
    <property type="molecule type" value="Genomic_DNA"/>
</dbReference>
<dbReference type="Gene3D" id="3.30.980.40">
    <property type="match status" value="1"/>
</dbReference>
<evidence type="ECO:0000256" key="2">
    <source>
        <dbReference type="ARBA" id="ARBA00006474"/>
    </source>
</evidence>
<evidence type="ECO:0000256" key="13">
    <source>
        <dbReference type="PROSITE-ProRule" id="PRU00289"/>
    </source>
</evidence>
<dbReference type="InterPro" id="IPR027417">
    <property type="entry name" value="P-loop_NTPase"/>
</dbReference>
<dbReference type="InterPro" id="IPR025199">
    <property type="entry name" value="FtsK_4TM"/>
</dbReference>
<feature type="binding site" evidence="13">
    <location>
        <begin position="475"/>
        <end position="482"/>
    </location>
    <ligand>
        <name>ATP</name>
        <dbReference type="ChEBI" id="CHEBI:30616"/>
    </ligand>
</feature>
<dbReference type="GO" id="GO:0005524">
    <property type="term" value="F:ATP binding"/>
    <property type="evidence" value="ECO:0007669"/>
    <property type="project" value="UniProtKB-UniRule"/>
</dbReference>
<dbReference type="PROSITE" id="PS50901">
    <property type="entry name" value="FTSK"/>
    <property type="match status" value="1"/>
</dbReference>